<feature type="domain" description="SWIM-type" evidence="5">
    <location>
        <begin position="109"/>
        <end position="141"/>
    </location>
</feature>
<accession>A0A438I3Z8</accession>
<name>A0A438I3Z8_VITVI</name>
<keyword evidence="1" id="KW-0479">Metal-binding</keyword>
<evidence type="ECO:0000256" key="1">
    <source>
        <dbReference type="ARBA" id="ARBA00022723"/>
    </source>
</evidence>
<proteinExistence type="predicted"/>
<evidence type="ECO:0000256" key="2">
    <source>
        <dbReference type="ARBA" id="ARBA00022771"/>
    </source>
</evidence>
<evidence type="ECO:0000256" key="4">
    <source>
        <dbReference type="PROSITE-ProRule" id="PRU00325"/>
    </source>
</evidence>
<dbReference type="GO" id="GO:0008270">
    <property type="term" value="F:zinc ion binding"/>
    <property type="evidence" value="ECO:0007669"/>
    <property type="project" value="UniProtKB-KW"/>
</dbReference>
<dbReference type="PANTHER" id="PTHR31973">
    <property type="entry name" value="POLYPROTEIN, PUTATIVE-RELATED"/>
    <property type="match status" value="1"/>
</dbReference>
<comment type="caution">
    <text evidence="6">The sequence shown here is derived from an EMBL/GenBank/DDBJ whole genome shotgun (WGS) entry which is preliminary data.</text>
</comment>
<dbReference type="PANTHER" id="PTHR31973:SF187">
    <property type="entry name" value="MUTATOR TRANSPOSASE MUDRA PROTEIN"/>
    <property type="match status" value="1"/>
</dbReference>
<gene>
    <name evidence="6" type="ORF">CK203_038558</name>
</gene>
<dbReference type="PROSITE" id="PS50966">
    <property type="entry name" value="ZF_SWIM"/>
    <property type="match status" value="1"/>
</dbReference>
<keyword evidence="3" id="KW-0862">Zinc</keyword>
<evidence type="ECO:0000259" key="5">
    <source>
        <dbReference type="PROSITE" id="PS50966"/>
    </source>
</evidence>
<evidence type="ECO:0000313" key="6">
    <source>
        <dbReference type="EMBL" id="RVW91422.1"/>
    </source>
</evidence>
<dbReference type="InterPro" id="IPR007527">
    <property type="entry name" value="Znf_SWIM"/>
</dbReference>
<protein>
    <recommendedName>
        <fullName evidence="5">SWIM-type domain-containing protein</fullName>
    </recommendedName>
</protein>
<dbReference type="Proteomes" id="UP000288805">
    <property type="component" value="Unassembled WGS sequence"/>
</dbReference>
<keyword evidence="2 4" id="KW-0863">Zinc-finger</keyword>
<sequence length="215" mass="25169">MLDSITYARLDCDYEVVMDTLRTFNHDLAKWVEENNPQHWAISKFKKMRWDKMTRSLLVKHKNGLVKWNGCIGPKTEENIALNIGKCENYITYLHLGSSMKVSNGKTFLEVDLMEQTCTCKAWQMFGIPCDHACVAIRRIGFEVSNYFDDWYKYNLQEKIYSRSMGTLVTHDMPMIDEDGTVHDALGHTYPFLNLPTTKRPPGRLRKRRIKSQFM</sequence>
<dbReference type="SMART" id="SM00575">
    <property type="entry name" value="ZnF_PMZ"/>
    <property type="match status" value="1"/>
</dbReference>
<reference evidence="6 7" key="1">
    <citation type="journal article" date="2018" name="PLoS Genet.">
        <title>Population sequencing reveals clonal diversity and ancestral inbreeding in the grapevine cultivar Chardonnay.</title>
        <authorList>
            <person name="Roach M.J."/>
            <person name="Johnson D.L."/>
            <person name="Bohlmann J."/>
            <person name="van Vuuren H.J."/>
            <person name="Jones S.J."/>
            <person name="Pretorius I.S."/>
            <person name="Schmidt S.A."/>
            <person name="Borneman A.R."/>
        </authorList>
    </citation>
    <scope>NUCLEOTIDE SEQUENCE [LARGE SCALE GENOMIC DNA]</scope>
    <source>
        <strain evidence="7">cv. Chardonnay</strain>
        <tissue evidence="6">Leaf</tissue>
    </source>
</reference>
<organism evidence="6 7">
    <name type="scientific">Vitis vinifera</name>
    <name type="common">Grape</name>
    <dbReference type="NCBI Taxonomy" id="29760"/>
    <lineage>
        <taxon>Eukaryota</taxon>
        <taxon>Viridiplantae</taxon>
        <taxon>Streptophyta</taxon>
        <taxon>Embryophyta</taxon>
        <taxon>Tracheophyta</taxon>
        <taxon>Spermatophyta</taxon>
        <taxon>Magnoliopsida</taxon>
        <taxon>eudicotyledons</taxon>
        <taxon>Gunneridae</taxon>
        <taxon>Pentapetalae</taxon>
        <taxon>rosids</taxon>
        <taxon>Vitales</taxon>
        <taxon>Vitaceae</taxon>
        <taxon>Viteae</taxon>
        <taxon>Vitis</taxon>
    </lineage>
</organism>
<evidence type="ECO:0000313" key="7">
    <source>
        <dbReference type="Proteomes" id="UP000288805"/>
    </source>
</evidence>
<dbReference type="AlphaFoldDB" id="A0A438I3Z8"/>
<dbReference type="Pfam" id="PF04434">
    <property type="entry name" value="SWIM"/>
    <property type="match status" value="1"/>
</dbReference>
<dbReference type="InterPro" id="IPR006564">
    <property type="entry name" value="Znf_PMZ"/>
</dbReference>
<dbReference type="EMBL" id="QGNW01000145">
    <property type="protein sequence ID" value="RVW91422.1"/>
    <property type="molecule type" value="Genomic_DNA"/>
</dbReference>
<evidence type="ECO:0000256" key="3">
    <source>
        <dbReference type="ARBA" id="ARBA00022833"/>
    </source>
</evidence>